<accession>A0ABW5NGR8</accession>
<dbReference type="Pfam" id="PF13439">
    <property type="entry name" value="Glyco_transf_4"/>
    <property type="match status" value="1"/>
</dbReference>
<organism evidence="3 4">
    <name type="scientific">Sphingobacterium corticis</name>
    <dbReference type="NCBI Taxonomy" id="1812823"/>
    <lineage>
        <taxon>Bacteria</taxon>
        <taxon>Pseudomonadati</taxon>
        <taxon>Bacteroidota</taxon>
        <taxon>Sphingobacteriia</taxon>
        <taxon>Sphingobacteriales</taxon>
        <taxon>Sphingobacteriaceae</taxon>
        <taxon>Sphingobacterium</taxon>
    </lineage>
</organism>
<dbReference type="EMBL" id="JBHUMA010000004">
    <property type="protein sequence ID" value="MFD2598314.1"/>
    <property type="molecule type" value="Genomic_DNA"/>
</dbReference>
<gene>
    <name evidence="3" type="ORF">ACFSQ3_05060</name>
</gene>
<feature type="domain" description="Glycosyl transferase family 1" evidence="1">
    <location>
        <begin position="196"/>
        <end position="350"/>
    </location>
</feature>
<keyword evidence="4" id="KW-1185">Reference proteome</keyword>
<dbReference type="GO" id="GO:0016757">
    <property type="term" value="F:glycosyltransferase activity"/>
    <property type="evidence" value="ECO:0007669"/>
    <property type="project" value="UniProtKB-KW"/>
</dbReference>
<keyword evidence="3" id="KW-0808">Transferase</keyword>
<dbReference type="InterPro" id="IPR001296">
    <property type="entry name" value="Glyco_trans_1"/>
</dbReference>
<feature type="domain" description="Glycosyltransferase subfamily 4-like N-terminal" evidence="2">
    <location>
        <begin position="14"/>
        <end position="184"/>
    </location>
</feature>
<dbReference type="Gene3D" id="3.40.50.2000">
    <property type="entry name" value="Glycogen Phosphorylase B"/>
    <property type="match status" value="2"/>
</dbReference>
<name>A0ABW5NGR8_9SPHI</name>
<dbReference type="EC" id="2.4.-.-" evidence="3"/>
<evidence type="ECO:0000313" key="4">
    <source>
        <dbReference type="Proteomes" id="UP001597393"/>
    </source>
</evidence>
<keyword evidence="3" id="KW-0328">Glycosyltransferase</keyword>
<sequence length="386" mass="44159">MKIAYCVLGTFNSGGMERVLANKANYLVQRGYEVTIITTDQKGRKPYFALNSRIQQIDLGLNYTDDLKFNVYTKIFRYLEKQKAHKRKLKEFLMDLKYDIVISLFDHDATILPKIKDGSKKILEIHFSRFKRLQYQRKGLLGFSDKIRSQRDLKLARKYDKFVVLTEEDKSYWVNVPNILVIANANSFVPERQASLTNKQVMAVGRHDAQKNFSDLIKAWKIVAKQAPDWTLKIYGHGPQQQLLINQITELELKDSLVLHPPVSDIETAYLNSSILAMTSRYEGLPMALLEAQACGLPMVSYACKCGPSDIIQDGINGFLLTENDIDGMAKKLLLLIRDFELRVTLGSNAFRLSQNFSEDKVMSKWINLFNDVLTSKTDNQVLLAN</sequence>
<dbReference type="SUPFAM" id="SSF53756">
    <property type="entry name" value="UDP-Glycosyltransferase/glycogen phosphorylase"/>
    <property type="match status" value="1"/>
</dbReference>
<dbReference type="Proteomes" id="UP001597393">
    <property type="component" value="Unassembled WGS sequence"/>
</dbReference>
<evidence type="ECO:0000313" key="3">
    <source>
        <dbReference type="EMBL" id="MFD2598314.1"/>
    </source>
</evidence>
<dbReference type="InterPro" id="IPR028098">
    <property type="entry name" value="Glyco_trans_4-like_N"/>
</dbReference>
<dbReference type="PANTHER" id="PTHR12526:SF630">
    <property type="entry name" value="GLYCOSYLTRANSFERASE"/>
    <property type="match status" value="1"/>
</dbReference>
<dbReference type="PANTHER" id="PTHR12526">
    <property type="entry name" value="GLYCOSYLTRANSFERASE"/>
    <property type="match status" value="1"/>
</dbReference>
<dbReference type="RefSeq" id="WP_380868111.1">
    <property type="nucleotide sequence ID" value="NZ_JBHUMA010000004.1"/>
</dbReference>
<protein>
    <submittedName>
        <fullName evidence="3">Glycosyltransferase family 4 protein</fullName>
        <ecNumber evidence="3">2.4.-.-</ecNumber>
    </submittedName>
</protein>
<dbReference type="CDD" id="cd03820">
    <property type="entry name" value="GT4_AmsD-like"/>
    <property type="match status" value="1"/>
</dbReference>
<evidence type="ECO:0000259" key="1">
    <source>
        <dbReference type="Pfam" id="PF00534"/>
    </source>
</evidence>
<evidence type="ECO:0000259" key="2">
    <source>
        <dbReference type="Pfam" id="PF13439"/>
    </source>
</evidence>
<reference evidence="4" key="1">
    <citation type="journal article" date="2019" name="Int. J. Syst. Evol. Microbiol.">
        <title>The Global Catalogue of Microorganisms (GCM) 10K type strain sequencing project: providing services to taxonomists for standard genome sequencing and annotation.</title>
        <authorList>
            <consortium name="The Broad Institute Genomics Platform"/>
            <consortium name="The Broad Institute Genome Sequencing Center for Infectious Disease"/>
            <person name="Wu L."/>
            <person name="Ma J."/>
        </authorList>
    </citation>
    <scope>NUCLEOTIDE SEQUENCE [LARGE SCALE GENOMIC DNA]</scope>
    <source>
        <strain evidence="4">KCTC 42248</strain>
    </source>
</reference>
<comment type="caution">
    <text evidence="3">The sequence shown here is derived from an EMBL/GenBank/DDBJ whole genome shotgun (WGS) entry which is preliminary data.</text>
</comment>
<dbReference type="Pfam" id="PF00534">
    <property type="entry name" value="Glycos_transf_1"/>
    <property type="match status" value="1"/>
</dbReference>
<proteinExistence type="predicted"/>